<evidence type="ECO:0000313" key="2">
    <source>
        <dbReference type="EMBL" id="GAI94954.1"/>
    </source>
</evidence>
<dbReference type="AlphaFoldDB" id="X1URL7"/>
<keyword evidence="1" id="KW-0472">Membrane</keyword>
<reference evidence="2" key="1">
    <citation type="journal article" date="2014" name="Front. Microbiol.">
        <title>High frequency of phylogenetically diverse reductive dehalogenase-homologous genes in deep subseafloor sedimentary metagenomes.</title>
        <authorList>
            <person name="Kawai M."/>
            <person name="Futagami T."/>
            <person name="Toyoda A."/>
            <person name="Takaki Y."/>
            <person name="Nishi S."/>
            <person name="Hori S."/>
            <person name="Arai W."/>
            <person name="Tsubouchi T."/>
            <person name="Morono Y."/>
            <person name="Uchiyama I."/>
            <person name="Ito T."/>
            <person name="Fujiyama A."/>
            <person name="Inagaki F."/>
            <person name="Takami H."/>
        </authorList>
    </citation>
    <scope>NUCLEOTIDE SEQUENCE</scope>
    <source>
        <strain evidence="2">Expedition CK06-06</strain>
    </source>
</reference>
<feature type="transmembrane region" description="Helical" evidence="1">
    <location>
        <begin position="21"/>
        <end position="48"/>
    </location>
</feature>
<protein>
    <submittedName>
        <fullName evidence="2">Uncharacterized protein</fullName>
    </submittedName>
</protein>
<gene>
    <name evidence="2" type="ORF">S12H4_31066</name>
</gene>
<organism evidence="2">
    <name type="scientific">marine sediment metagenome</name>
    <dbReference type="NCBI Taxonomy" id="412755"/>
    <lineage>
        <taxon>unclassified sequences</taxon>
        <taxon>metagenomes</taxon>
        <taxon>ecological metagenomes</taxon>
    </lineage>
</organism>
<keyword evidence="1" id="KW-0812">Transmembrane</keyword>
<evidence type="ECO:0000256" key="1">
    <source>
        <dbReference type="SAM" id="Phobius"/>
    </source>
</evidence>
<sequence>ASKKALAARLGELGRGSKSAGGIFTINVPLTLTSIPALLYVCAALPGLQD</sequence>
<name>X1URL7_9ZZZZ</name>
<comment type="caution">
    <text evidence="2">The sequence shown here is derived from an EMBL/GenBank/DDBJ whole genome shotgun (WGS) entry which is preliminary data.</text>
</comment>
<feature type="non-terminal residue" evidence="2">
    <location>
        <position position="1"/>
    </location>
</feature>
<keyword evidence="1" id="KW-1133">Transmembrane helix</keyword>
<dbReference type="EMBL" id="BARW01018097">
    <property type="protein sequence ID" value="GAI94954.1"/>
    <property type="molecule type" value="Genomic_DNA"/>
</dbReference>
<proteinExistence type="predicted"/>
<accession>X1URL7</accession>